<accession>A0A0A9A384</accession>
<proteinExistence type="predicted"/>
<sequence length="57" mass="5862">MSGEGQHAERQGGPRQLSTSSCCCSSGFSCAGGQRTPANSTDHESPPCLIDAQLHAD</sequence>
<reference evidence="2" key="1">
    <citation type="submission" date="2014-09" db="EMBL/GenBank/DDBJ databases">
        <authorList>
            <person name="Magalhaes I.L.F."/>
            <person name="Oliveira U."/>
            <person name="Santos F.R."/>
            <person name="Vidigal T.H.D.A."/>
            <person name="Brescovit A.D."/>
            <person name="Santos A.J."/>
        </authorList>
    </citation>
    <scope>NUCLEOTIDE SEQUENCE</scope>
    <source>
        <tissue evidence="2">Shoot tissue taken approximately 20 cm above the soil surface</tissue>
    </source>
</reference>
<feature type="compositionally biased region" description="Basic and acidic residues" evidence="1">
    <location>
        <begin position="1"/>
        <end position="12"/>
    </location>
</feature>
<feature type="region of interest" description="Disordered" evidence="1">
    <location>
        <begin position="1"/>
        <end position="57"/>
    </location>
</feature>
<protein>
    <submittedName>
        <fullName evidence="2">Uncharacterized protein</fullName>
    </submittedName>
</protein>
<dbReference type="AlphaFoldDB" id="A0A0A9A384"/>
<dbReference type="EMBL" id="GBRH01256393">
    <property type="protein sequence ID" value="JAD41502.1"/>
    <property type="molecule type" value="Transcribed_RNA"/>
</dbReference>
<organism evidence="2">
    <name type="scientific">Arundo donax</name>
    <name type="common">Giant reed</name>
    <name type="synonym">Donax arundinaceus</name>
    <dbReference type="NCBI Taxonomy" id="35708"/>
    <lineage>
        <taxon>Eukaryota</taxon>
        <taxon>Viridiplantae</taxon>
        <taxon>Streptophyta</taxon>
        <taxon>Embryophyta</taxon>
        <taxon>Tracheophyta</taxon>
        <taxon>Spermatophyta</taxon>
        <taxon>Magnoliopsida</taxon>
        <taxon>Liliopsida</taxon>
        <taxon>Poales</taxon>
        <taxon>Poaceae</taxon>
        <taxon>PACMAD clade</taxon>
        <taxon>Arundinoideae</taxon>
        <taxon>Arundineae</taxon>
        <taxon>Arundo</taxon>
    </lineage>
</organism>
<name>A0A0A9A384_ARUDO</name>
<evidence type="ECO:0000256" key="1">
    <source>
        <dbReference type="SAM" id="MobiDB-lite"/>
    </source>
</evidence>
<reference evidence="2" key="2">
    <citation type="journal article" date="2015" name="Data Brief">
        <title>Shoot transcriptome of the giant reed, Arundo donax.</title>
        <authorList>
            <person name="Barrero R.A."/>
            <person name="Guerrero F.D."/>
            <person name="Moolhuijzen P."/>
            <person name="Goolsby J.A."/>
            <person name="Tidwell J."/>
            <person name="Bellgard S.E."/>
            <person name="Bellgard M.I."/>
        </authorList>
    </citation>
    <scope>NUCLEOTIDE SEQUENCE</scope>
    <source>
        <tissue evidence="2">Shoot tissue taken approximately 20 cm above the soil surface</tissue>
    </source>
</reference>
<evidence type="ECO:0000313" key="2">
    <source>
        <dbReference type="EMBL" id="JAD41502.1"/>
    </source>
</evidence>